<evidence type="ECO:0000256" key="11">
    <source>
        <dbReference type="ARBA" id="ARBA00048679"/>
    </source>
</evidence>
<comment type="catalytic activity">
    <reaction evidence="10">
        <text>L-threonyl-[protein] + ATP = O-phospho-L-threonyl-[protein] + ADP + H(+)</text>
        <dbReference type="Rhea" id="RHEA:46608"/>
        <dbReference type="Rhea" id="RHEA-COMP:11060"/>
        <dbReference type="Rhea" id="RHEA-COMP:11605"/>
        <dbReference type="ChEBI" id="CHEBI:15378"/>
        <dbReference type="ChEBI" id="CHEBI:30013"/>
        <dbReference type="ChEBI" id="CHEBI:30616"/>
        <dbReference type="ChEBI" id="CHEBI:61977"/>
        <dbReference type="ChEBI" id="CHEBI:456216"/>
        <dbReference type="EC" id="2.7.11.1"/>
    </reaction>
</comment>
<dbReference type="Gene3D" id="3.30.310.200">
    <property type="match status" value="1"/>
</dbReference>
<dbReference type="InterPro" id="IPR020859">
    <property type="entry name" value="ROC"/>
</dbReference>
<comment type="catalytic activity">
    <reaction evidence="11">
        <text>L-seryl-[protein] + ATP = O-phospho-L-seryl-[protein] + ADP + H(+)</text>
        <dbReference type="Rhea" id="RHEA:17989"/>
        <dbReference type="Rhea" id="RHEA-COMP:9863"/>
        <dbReference type="Rhea" id="RHEA-COMP:11604"/>
        <dbReference type="ChEBI" id="CHEBI:15378"/>
        <dbReference type="ChEBI" id="CHEBI:29999"/>
        <dbReference type="ChEBI" id="CHEBI:30616"/>
        <dbReference type="ChEBI" id="CHEBI:83421"/>
        <dbReference type="ChEBI" id="CHEBI:456216"/>
        <dbReference type="EC" id="2.7.11.1"/>
    </reaction>
</comment>
<dbReference type="SUPFAM" id="SSF52540">
    <property type="entry name" value="P-loop containing nucleoside triphosphate hydrolases"/>
    <property type="match status" value="1"/>
</dbReference>
<dbReference type="InterPro" id="IPR057263">
    <property type="entry name" value="COR-B"/>
</dbReference>
<evidence type="ECO:0000256" key="5">
    <source>
        <dbReference type="ARBA" id="ARBA00022737"/>
    </source>
</evidence>
<sequence>MNEKKINTQLENLRNHGWTSMDFRNCGLTHFPDELFKNPNIVYIDLGNDNDIDEKYRNKIDEIPDDISKINRLAKLNLENNSLLKISDKLATLPRLKDLNLRNNNLKHLPEKVANMTQLSVLEISGNPFDILPPEIASQGIDSIRNFFQELKDPDYLYEVKLIMVGEGRVGKTSLSNALTDKNFSLEDEKSTEGINILQWNIPNDEVIKYNDAIKRDLLINIWDFGGQEIYHSTHQFFLTKRSLYLLLTESRKEDSHEDFFYWLNIIKMLGDKSPVLMVLNKCDQPIKDLPIKEYKNTFDNILDFDKISLVNCEPHLTNLNLFRNKVIKIAANLPHIGNPLPKVWVDIRREIENLKSNGKNFIHLEEFEELCRTYYLSQERSEFLSDFFHDLGVFLHFRNDIILKRVIFLNHEWVTKGVYKILDDPIVIENRGVFTGQDIERIWKDSEHKPRTVELISLMKNTKFDLCFEVSAEKYLVPRLLPVDQIEFEWNDSLTTAKFEFRYKFMPKGILARLIVKMNEDIYENNYWRYGVKLNFDNTFALVREYYFENKITISLFGDSVKEYLFAIRKSFAAIHDDYNDLEIKEMVPCICSYCEKNKHPHFFPYKVLKKYEISGKSKIVCDESVEDVDINVLLINYGREIGKRKMIVCENLNAGILNSLGFLNIDFLPEKDSYTVFGRVQSDTDIIGIRDKDFILESEKKSIEADFPNYCILDFYCIENYLYHPENVEKLLSEGFEREKYIESIIEDKNVNLLKIASKLNRARSTFFELKIHGEKYRDEKNSEKILDKLRSDNFSDFYEYFNMKDYNKAYLNKFNLTQDVLSSTTWFKSKIEDLINKKINVIK</sequence>
<evidence type="ECO:0000313" key="13">
    <source>
        <dbReference type="EMBL" id="TXD72896.1"/>
    </source>
</evidence>
<dbReference type="EC" id="2.7.11.1" evidence="1"/>
<dbReference type="PROSITE" id="PS51450">
    <property type="entry name" value="LRR"/>
    <property type="match status" value="1"/>
</dbReference>
<dbReference type="SUPFAM" id="SSF52058">
    <property type="entry name" value="L domain-like"/>
    <property type="match status" value="1"/>
</dbReference>
<gene>
    <name evidence="13" type="ORF">ESU54_09580</name>
</gene>
<evidence type="ECO:0000256" key="8">
    <source>
        <dbReference type="ARBA" id="ARBA00022840"/>
    </source>
</evidence>
<dbReference type="PRINTS" id="PR00449">
    <property type="entry name" value="RASTRNSFRMNG"/>
</dbReference>
<protein>
    <recommendedName>
        <fullName evidence="1">non-specific serine/threonine protein kinase</fullName>
        <ecNumber evidence="1">2.7.11.1</ecNumber>
    </recommendedName>
</protein>
<keyword evidence="5" id="KW-0677">Repeat</keyword>
<dbReference type="Pfam" id="PF25497">
    <property type="entry name" value="COR-B"/>
    <property type="match status" value="1"/>
</dbReference>
<dbReference type="Gene3D" id="3.40.50.300">
    <property type="entry name" value="P-loop containing nucleotide triphosphate hydrolases"/>
    <property type="match status" value="1"/>
</dbReference>
<dbReference type="GO" id="GO:0004674">
    <property type="term" value="F:protein serine/threonine kinase activity"/>
    <property type="evidence" value="ECO:0007669"/>
    <property type="project" value="UniProtKB-KW"/>
</dbReference>
<name>A0A5C6Z0I1_9FLAO</name>
<dbReference type="SMART" id="SM00369">
    <property type="entry name" value="LRR_TYP"/>
    <property type="match status" value="2"/>
</dbReference>
<feature type="domain" description="Roc" evidence="12">
    <location>
        <begin position="153"/>
        <end position="334"/>
    </location>
</feature>
<evidence type="ECO:0000256" key="6">
    <source>
        <dbReference type="ARBA" id="ARBA00022741"/>
    </source>
</evidence>
<keyword evidence="3" id="KW-0433">Leucine-rich repeat</keyword>
<dbReference type="Pfam" id="PF16095">
    <property type="entry name" value="COR-A"/>
    <property type="match status" value="1"/>
</dbReference>
<evidence type="ECO:0000256" key="2">
    <source>
        <dbReference type="ARBA" id="ARBA00022527"/>
    </source>
</evidence>
<dbReference type="InterPro" id="IPR032675">
    <property type="entry name" value="LRR_dom_sf"/>
</dbReference>
<evidence type="ECO:0000256" key="10">
    <source>
        <dbReference type="ARBA" id="ARBA00047899"/>
    </source>
</evidence>
<dbReference type="Pfam" id="PF13855">
    <property type="entry name" value="LRR_8"/>
    <property type="match status" value="1"/>
</dbReference>
<dbReference type="Gene3D" id="3.80.10.10">
    <property type="entry name" value="Ribonuclease Inhibitor"/>
    <property type="match status" value="1"/>
</dbReference>
<evidence type="ECO:0000256" key="3">
    <source>
        <dbReference type="ARBA" id="ARBA00022614"/>
    </source>
</evidence>
<dbReference type="Pfam" id="PF08477">
    <property type="entry name" value="Roc"/>
    <property type="match status" value="1"/>
</dbReference>
<dbReference type="Proteomes" id="UP000321497">
    <property type="component" value="Unassembled WGS sequence"/>
</dbReference>
<dbReference type="InterPro" id="IPR036388">
    <property type="entry name" value="WH-like_DNA-bd_sf"/>
</dbReference>
<keyword evidence="14" id="KW-1185">Reference proteome</keyword>
<dbReference type="PANTHER" id="PTHR47679">
    <property type="entry name" value="PROTEIN TORNADO 1"/>
    <property type="match status" value="1"/>
</dbReference>
<organism evidence="13 14">
    <name type="scientific">Aequorivita antarctica</name>
    <dbReference type="NCBI Taxonomy" id="153266"/>
    <lineage>
        <taxon>Bacteria</taxon>
        <taxon>Pseudomonadati</taxon>
        <taxon>Bacteroidota</taxon>
        <taxon>Flavobacteriia</taxon>
        <taxon>Flavobacteriales</taxon>
        <taxon>Flavobacteriaceae</taxon>
        <taxon>Aequorivita</taxon>
    </lineage>
</organism>
<evidence type="ECO:0000256" key="4">
    <source>
        <dbReference type="ARBA" id="ARBA00022679"/>
    </source>
</evidence>
<comment type="caution">
    <text evidence="13">The sequence shown here is derived from an EMBL/GenBank/DDBJ whole genome shotgun (WGS) entry which is preliminary data.</text>
</comment>
<keyword evidence="2" id="KW-0723">Serine/threonine-protein kinase</keyword>
<dbReference type="Gene3D" id="1.10.10.10">
    <property type="entry name" value="Winged helix-like DNA-binding domain superfamily/Winged helix DNA-binding domain"/>
    <property type="match status" value="1"/>
</dbReference>
<dbReference type="InterPro" id="IPR001611">
    <property type="entry name" value="Leu-rich_rpt"/>
</dbReference>
<dbReference type="EMBL" id="VORT01000006">
    <property type="protein sequence ID" value="TXD72896.1"/>
    <property type="molecule type" value="Genomic_DNA"/>
</dbReference>
<evidence type="ECO:0000256" key="1">
    <source>
        <dbReference type="ARBA" id="ARBA00012513"/>
    </source>
</evidence>
<evidence type="ECO:0000259" key="12">
    <source>
        <dbReference type="PROSITE" id="PS51424"/>
    </source>
</evidence>
<dbReference type="InterPro" id="IPR003591">
    <property type="entry name" value="Leu-rich_rpt_typical-subtyp"/>
</dbReference>
<evidence type="ECO:0000256" key="7">
    <source>
        <dbReference type="ARBA" id="ARBA00022777"/>
    </source>
</evidence>
<proteinExistence type="predicted"/>
<evidence type="ECO:0000256" key="9">
    <source>
        <dbReference type="ARBA" id="ARBA00023134"/>
    </source>
</evidence>
<dbReference type="Gene3D" id="1.10.10.2200">
    <property type="match status" value="1"/>
</dbReference>
<evidence type="ECO:0000313" key="14">
    <source>
        <dbReference type="Proteomes" id="UP000321497"/>
    </source>
</evidence>
<dbReference type="GO" id="GO:0005524">
    <property type="term" value="F:ATP binding"/>
    <property type="evidence" value="ECO:0007669"/>
    <property type="project" value="UniProtKB-KW"/>
</dbReference>
<dbReference type="PANTHER" id="PTHR47679:SF2">
    <property type="entry name" value="C-TERMINAL OF ROC (COR) DOMAIN-CONTAINING PROTEIN"/>
    <property type="match status" value="1"/>
</dbReference>
<keyword evidence="4" id="KW-0808">Transferase</keyword>
<dbReference type="AlphaFoldDB" id="A0A5C6Z0I1"/>
<keyword evidence="6" id="KW-0547">Nucleotide-binding</keyword>
<dbReference type="RefSeq" id="WP_146848114.1">
    <property type="nucleotide sequence ID" value="NZ_VORT01000006.1"/>
</dbReference>
<accession>A0A5C6Z0I1</accession>
<keyword evidence="8" id="KW-0067">ATP-binding</keyword>
<keyword evidence="7" id="KW-0418">Kinase</keyword>
<keyword evidence="9" id="KW-0342">GTP-binding</keyword>
<dbReference type="InterPro" id="IPR027417">
    <property type="entry name" value="P-loop_NTPase"/>
</dbReference>
<dbReference type="InterPro" id="IPR032171">
    <property type="entry name" value="COR-A"/>
</dbReference>
<reference evidence="13 14" key="1">
    <citation type="submission" date="2019-08" db="EMBL/GenBank/DDBJ databases">
        <title>Genome of Aequorivita antarctica SW49 (type strain).</title>
        <authorList>
            <person name="Bowman J.P."/>
        </authorList>
    </citation>
    <scope>NUCLEOTIDE SEQUENCE [LARGE SCALE GENOMIC DNA]</scope>
    <source>
        <strain evidence="13 14">SW49</strain>
    </source>
</reference>
<dbReference type="PROSITE" id="PS51424">
    <property type="entry name" value="ROC"/>
    <property type="match status" value="1"/>
</dbReference>